<accession>A0ACC8X8M6</accession>
<evidence type="ECO:0000313" key="2">
    <source>
        <dbReference type="Proteomes" id="UP000188605"/>
    </source>
</evidence>
<organism evidence="1 2">
    <name type="scientific">Candidatus Epulonipiscium fishelsonii</name>
    <dbReference type="NCBI Taxonomy" id="77094"/>
    <lineage>
        <taxon>Bacteria</taxon>
        <taxon>Bacillati</taxon>
        <taxon>Bacillota</taxon>
        <taxon>Clostridia</taxon>
        <taxon>Lachnospirales</taxon>
        <taxon>Lachnospiraceae</taxon>
        <taxon>Candidatus Epulonipiscium</taxon>
    </lineage>
</organism>
<reference evidence="1" key="1">
    <citation type="submission" date="2016-08" db="EMBL/GenBank/DDBJ databases">
        <authorList>
            <person name="Ngugi D.K."/>
            <person name="Miyake S."/>
            <person name="Stingl U."/>
        </authorList>
    </citation>
    <scope>NUCLEOTIDE SEQUENCE</scope>
    <source>
        <strain evidence="1">SCG-B11WGA-EpuloA1</strain>
    </source>
</reference>
<gene>
    <name evidence="1" type="ORF">AN396_11395</name>
</gene>
<proteinExistence type="predicted"/>
<protein>
    <submittedName>
        <fullName evidence="1">Uncharacterized protein</fullName>
    </submittedName>
</protein>
<sequence>MKSYNIDQSDITSKIKITLDVLKKTYKQALHPDIEKYLNLALEILPTLDAYTIYEKVDFGKYNNICAKILGALLNLDKNKASEIALDNLHQNKFTIKELYMKIFSPILYELGRLSHLNKITVAQEHYCAAHIQWIMTRLYPEIFGGKKNGLKFIGVCVEGELHEIGIRMICDFLEIEGWDTYFLGSNIPIKDFINTIEKINPDLIGISCTMTFNIEYTKCLITSIRNEYQCKNISIAVGGYAFNLTDDLWKYVGADIFESDADKFCNAIKERFK</sequence>
<evidence type="ECO:0000313" key="1">
    <source>
        <dbReference type="EMBL" id="ONI38092.1"/>
    </source>
</evidence>
<comment type="caution">
    <text evidence="1">The sequence shown here is derived from an EMBL/GenBank/DDBJ whole genome shotgun (WGS) entry which is preliminary data.</text>
</comment>
<name>A0ACC8X8M6_9FIRM</name>
<keyword evidence="2" id="KW-1185">Reference proteome</keyword>
<dbReference type="EMBL" id="LJDB01000096">
    <property type="protein sequence ID" value="ONI38092.1"/>
    <property type="molecule type" value="Genomic_DNA"/>
</dbReference>
<dbReference type="Proteomes" id="UP000188605">
    <property type="component" value="Unassembled WGS sequence"/>
</dbReference>